<keyword evidence="1" id="KW-0067">ATP-binding</keyword>
<dbReference type="Gene3D" id="3.40.50.300">
    <property type="entry name" value="P-loop containing nucleotide triphosphate hydrolases"/>
    <property type="match status" value="1"/>
</dbReference>
<dbReference type="InterPro" id="IPR050168">
    <property type="entry name" value="AAA_ATPase_domain"/>
</dbReference>
<evidence type="ECO:0000313" key="3">
    <source>
        <dbReference type="EMBL" id="PZX45511.1"/>
    </source>
</evidence>
<feature type="non-terminal residue" evidence="3">
    <location>
        <position position="1"/>
    </location>
</feature>
<evidence type="ECO:0000259" key="2">
    <source>
        <dbReference type="SMART" id="SM00382"/>
    </source>
</evidence>
<feature type="non-terminal residue" evidence="3">
    <location>
        <position position="149"/>
    </location>
</feature>
<dbReference type="GO" id="GO:0005524">
    <property type="term" value="F:ATP binding"/>
    <property type="evidence" value="ECO:0007669"/>
    <property type="project" value="UniProtKB-KW"/>
</dbReference>
<dbReference type="AlphaFoldDB" id="A0A2W7QBE2"/>
<accession>A0A2W7QBE2</accession>
<dbReference type="Pfam" id="PF00004">
    <property type="entry name" value="AAA"/>
    <property type="match status" value="1"/>
</dbReference>
<dbReference type="RefSeq" id="WP_170124732.1">
    <property type="nucleotide sequence ID" value="NZ_QKZQ01000006.1"/>
</dbReference>
<dbReference type="Proteomes" id="UP000249364">
    <property type="component" value="Unassembled WGS sequence"/>
</dbReference>
<comment type="similarity">
    <text evidence="1">Belongs to the AAA ATPase family.</text>
</comment>
<dbReference type="InterPro" id="IPR027417">
    <property type="entry name" value="P-loop_NTPase"/>
</dbReference>
<dbReference type="CDD" id="cd19481">
    <property type="entry name" value="RecA-like_protease"/>
    <property type="match status" value="1"/>
</dbReference>
<dbReference type="EMBL" id="QKZQ01000006">
    <property type="protein sequence ID" value="PZX45511.1"/>
    <property type="molecule type" value="Genomic_DNA"/>
</dbReference>
<comment type="caution">
    <text evidence="3">The sequence shown here is derived from an EMBL/GenBank/DDBJ whole genome shotgun (WGS) entry which is preliminary data.</text>
</comment>
<keyword evidence="1" id="KW-0547">Nucleotide-binding</keyword>
<dbReference type="PROSITE" id="PS00674">
    <property type="entry name" value="AAA"/>
    <property type="match status" value="1"/>
</dbReference>
<organism evidence="3 4">
    <name type="scientific">Roseinatronobacter thiooxidans</name>
    <dbReference type="NCBI Taxonomy" id="121821"/>
    <lineage>
        <taxon>Bacteria</taxon>
        <taxon>Pseudomonadati</taxon>
        <taxon>Pseudomonadota</taxon>
        <taxon>Alphaproteobacteria</taxon>
        <taxon>Rhodobacterales</taxon>
        <taxon>Paracoccaceae</taxon>
        <taxon>Roseinatronobacter</taxon>
    </lineage>
</organism>
<proteinExistence type="inferred from homology"/>
<dbReference type="InterPro" id="IPR003959">
    <property type="entry name" value="ATPase_AAA_core"/>
</dbReference>
<dbReference type="GO" id="GO:0016887">
    <property type="term" value="F:ATP hydrolysis activity"/>
    <property type="evidence" value="ECO:0007669"/>
    <property type="project" value="InterPro"/>
</dbReference>
<keyword evidence="4" id="KW-1185">Reference proteome</keyword>
<name>A0A2W7QBE2_9RHOB</name>
<reference evidence="3 4" key="1">
    <citation type="submission" date="2018-06" db="EMBL/GenBank/DDBJ databases">
        <title>Genomic Encyclopedia of Archaeal and Bacterial Type Strains, Phase II (KMG-II): from individual species to whole genera.</title>
        <authorList>
            <person name="Goeker M."/>
        </authorList>
    </citation>
    <scope>NUCLEOTIDE SEQUENCE [LARGE SCALE GENOMIC DNA]</scope>
    <source>
        <strain evidence="3 4">DSM 13087</strain>
    </source>
</reference>
<dbReference type="PANTHER" id="PTHR23077">
    <property type="entry name" value="AAA-FAMILY ATPASE"/>
    <property type="match status" value="1"/>
</dbReference>
<dbReference type="InterPro" id="IPR003960">
    <property type="entry name" value="ATPase_AAA_CS"/>
</dbReference>
<evidence type="ECO:0000313" key="4">
    <source>
        <dbReference type="Proteomes" id="UP000249364"/>
    </source>
</evidence>
<evidence type="ECO:0000256" key="1">
    <source>
        <dbReference type="RuleBase" id="RU003651"/>
    </source>
</evidence>
<dbReference type="SUPFAM" id="SSF52540">
    <property type="entry name" value="P-loop containing nucleoside triphosphate hydrolases"/>
    <property type="match status" value="1"/>
</dbReference>
<gene>
    <name evidence="3" type="ORF">LY56_01534</name>
</gene>
<sequence length="149" mass="16056">GEIAWKDVTRGILLSGPPGSGKTEVPRLIARSAGINVITGSIADWSSEGSRGSEVIKAMRECFARAAAAAPAILFIDELDAVGDRDRMGDNNRTWTEYVVTGLLAAMDGYEGHEGVVIMGATNHPDRIDKAIRRPGRFDRVLHLGYPTH</sequence>
<feature type="domain" description="AAA+ ATPase" evidence="2">
    <location>
        <begin position="8"/>
        <end position="148"/>
    </location>
</feature>
<dbReference type="SMART" id="SM00382">
    <property type="entry name" value="AAA"/>
    <property type="match status" value="1"/>
</dbReference>
<protein>
    <submittedName>
        <fullName evidence="3">ATPase family protein associated with various cellular activities (AAA)</fullName>
    </submittedName>
</protein>
<dbReference type="InterPro" id="IPR003593">
    <property type="entry name" value="AAA+_ATPase"/>
</dbReference>